<protein>
    <submittedName>
        <fullName evidence="1">Uncharacterized protein</fullName>
    </submittedName>
</protein>
<keyword evidence="2" id="KW-1185">Reference proteome</keyword>
<reference evidence="1 2" key="1">
    <citation type="submission" date="2022-01" db="EMBL/GenBank/DDBJ databases">
        <title>Whole genome-based taxonomy of the Shewanellaceae.</title>
        <authorList>
            <person name="Martin-Rodriguez A.J."/>
        </authorList>
    </citation>
    <scope>NUCLEOTIDE SEQUENCE [LARGE SCALE GENOMIC DNA]</scope>
    <source>
        <strain evidence="1 2">DSM 17177</strain>
    </source>
</reference>
<name>A0ABT0LDZ0_9GAMM</name>
<evidence type="ECO:0000313" key="1">
    <source>
        <dbReference type="EMBL" id="MCL1125870.1"/>
    </source>
</evidence>
<accession>A0ABT0LDZ0</accession>
<sequence>MSRIAIFIVSIIFLILVISYGLQHEEEYQNDTPDTLAGQILTGEITINHGQTLYGRPTLHSHLYNVFSTATTFCALPFEGAKAGKASHENVGGDYYYTKTAPMEATLWFTLDYPKYYNGLKLRVLLTFTHKMGGTFVSQYFDESNHPEKATQEGNFQLNTNTENKICPLPNESEQII</sequence>
<proteinExistence type="predicted"/>
<evidence type="ECO:0000313" key="2">
    <source>
        <dbReference type="Proteomes" id="UP001203423"/>
    </source>
</evidence>
<comment type="caution">
    <text evidence="1">The sequence shown here is derived from an EMBL/GenBank/DDBJ whole genome shotgun (WGS) entry which is preliminary data.</text>
</comment>
<dbReference type="Proteomes" id="UP001203423">
    <property type="component" value="Unassembled WGS sequence"/>
</dbReference>
<dbReference type="RefSeq" id="WP_248941203.1">
    <property type="nucleotide sequence ID" value="NZ_JAKIKS010000064.1"/>
</dbReference>
<gene>
    <name evidence="1" type="ORF">L2764_15670</name>
</gene>
<organism evidence="1 2">
    <name type="scientific">Shewanella surugensis</name>
    <dbReference type="NCBI Taxonomy" id="212020"/>
    <lineage>
        <taxon>Bacteria</taxon>
        <taxon>Pseudomonadati</taxon>
        <taxon>Pseudomonadota</taxon>
        <taxon>Gammaproteobacteria</taxon>
        <taxon>Alteromonadales</taxon>
        <taxon>Shewanellaceae</taxon>
        <taxon>Shewanella</taxon>
    </lineage>
</organism>
<dbReference type="EMBL" id="JAKIKS010000064">
    <property type="protein sequence ID" value="MCL1125870.1"/>
    <property type="molecule type" value="Genomic_DNA"/>
</dbReference>